<evidence type="ECO:0000313" key="3">
    <source>
        <dbReference type="EMBL" id="ACL07792.1"/>
    </source>
</evidence>
<evidence type="ECO:0000259" key="2">
    <source>
        <dbReference type="Pfam" id="PF05378"/>
    </source>
</evidence>
<dbReference type="OrthoDB" id="9814788at2"/>
<dbReference type="Gene3D" id="3.30.420.40">
    <property type="match status" value="1"/>
</dbReference>
<dbReference type="GO" id="GO:0017168">
    <property type="term" value="F:5-oxoprolinase (ATP-hydrolyzing) activity"/>
    <property type="evidence" value="ECO:0007669"/>
    <property type="project" value="TreeGrafter"/>
</dbReference>
<organism evidence="3">
    <name type="scientific">Nitratidesulfovibrio vulgaris (strain DSM 19637 / Miyazaki F)</name>
    <name type="common">Desulfovibrio vulgaris</name>
    <dbReference type="NCBI Taxonomy" id="883"/>
    <lineage>
        <taxon>Bacteria</taxon>
        <taxon>Pseudomonadati</taxon>
        <taxon>Thermodesulfobacteriota</taxon>
        <taxon>Desulfovibrionia</taxon>
        <taxon>Desulfovibrionales</taxon>
        <taxon>Desulfovibrionaceae</taxon>
        <taxon>Nitratidesulfovibrio</taxon>
    </lineage>
</organism>
<dbReference type="EMBL" id="CP001197">
    <property type="protein sequence ID" value="ACL07792.1"/>
    <property type="molecule type" value="Genomic_DNA"/>
</dbReference>
<dbReference type="InterPro" id="IPR008040">
    <property type="entry name" value="Hydant_A_N"/>
</dbReference>
<feature type="domain" description="Hydantoinase A/oxoprolinase" evidence="1">
    <location>
        <begin position="191"/>
        <end position="472"/>
    </location>
</feature>
<dbReference type="GO" id="GO:0006749">
    <property type="term" value="P:glutathione metabolic process"/>
    <property type="evidence" value="ECO:0007669"/>
    <property type="project" value="TreeGrafter"/>
</dbReference>
<dbReference type="eggNOG" id="COG0145">
    <property type="taxonomic scope" value="Bacteria"/>
</dbReference>
<dbReference type="HOGENOM" id="CLU_014140_2_0_7"/>
<protein>
    <submittedName>
        <fullName evidence="3">Hydantoinase/oxoprolinase</fullName>
    </submittedName>
</protein>
<dbReference type="KEGG" id="dvm:DvMF_0836"/>
<dbReference type="PANTHER" id="PTHR11365:SF2">
    <property type="entry name" value="5-OXOPROLINASE"/>
    <property type="match status" value="1"/>
</dbReference>
<gene>
    <name evidence="3" type="ordered locus">DvMF_0836</name>
</gene>
<name>B8DL89_NITV9</name>
<dbReference type="PANTHER" id="PTHR11365">
    <property type="entry name" value="5-OXOPROLINASE RELATED"/>
    <property type="match status" value="1"/>
</dbReference>
<dbReference type="Pfam" id="PF05378">
    <property type="entry name" value="Hydant_A_N"/>
    <property type="match status" value="1"/>
</dbReference>
<dbReference type="InterPro" id="IPR002821">
    <property type="entry name" value="Hydantoinase_A"/>
</dbReference>
<dbReference type="InterPro" id="IPR043129">
    <property type="entry name" value="ATPase_NBD"/>
</dbReference>
<dbReference type="STRING" id="883.DvMF_0836"/>
<dbReference type="SUPFAM" id="SSF53067">
    <property type="entry name" value="Actin-like ATPase domain"/>
    <property type="match status" value="2"/>
</dbReference>
<accession>B8DL89</accession>
<feature type="domain" description="Hydantoinase/oxoprolinase N-terminal" evidence="2">
    <location>
        <begin position="3"/>
        <end position="159"/>
    </location>
</feature>
<dbReference type="Pfam" id="PF01968">
    <property type="entry name" value="Hydantoinase_A"/>
    <property type="match status" value="1"/>
</dbReference>
<evidence type="ECO:0000259" key="1">
    <source>
        <dbReference type="Pfam" id="PF01968"/>
    </source>
</evidence>
<reference evidence="3" key="1">
    <citation type="submission" date="2008-10" db="EMBL/GenBank/DDBJ databases">
        <title>Complete sequence of Desulfovibrio vulgaris str. 'Miyazaki F'.</title>
        <authorList>
            <person name="Lucas S."/>
            <person name="Copeland A."/>
            <person name="Lapidus A."/>
            <person name="Glavina del Rio T."/>
            <person name="Dalin E."/>
            <person name="Tice H."/>
            <person name="Bruce D."/>
            <person name="Goodwin L."/>
            <person name="Pitluck S."/>
            <person name="Sims D."/>
            <person name="Brettin T."/>
            <person name="Detter J.C."/>
            <person name="Han C."/>
            <person name="Larimer F."/>
            <person name="Land M."/>
            <person name="Hauser L."/>
            <person name="Kyrpides N."/>
            <person name="Mikhailova N."/>
            <person name="Hazen T.C."/>
            <person name="Richardson P."/>
        </authorList>
    </citation>
    <scope>NUCLEOTIDE SEQUENCE</scope>
    <source>
        <strain evidence="3">Miyazaki F</strain>
    </source>
</reference>
<proteinExistence type="predicted"/>
<dbReference type="AlphaFoldDB" id="B8DL89"/>
<sequence length="583" mass="60712">MYLGIDVGGTHTDAVVMDGRTIAASAKVPTDHHDLLASVRAAMQGLLKPHGGVEPGRITRMNLSTTLSTNAIVEGKTEDVAVVVSAGPGIDPEHFRVGRFYFPVGGSIDHRGEEIAPLDPAEMARVSTACCDAGVRLFAAVGKFSTRNPAHETAMGEALGARSGGSPASCGCGDFVSLGHRLSGQLNFPRRVATAYYNSAVWRVYNRFADAIEQSAREFGITAPIHILKADGGTMPLAVSRELPVESILSGPAASVMGIIALCDIREDCVILDIGGTTTDIAVFACGSPVIEKDGIEVGSYPTLVRALKTRSIGVGGDSRLHVAAGAVRVGPERAGASMALGGTRPTLIDALNYRGHAAVGDVAASARGIRELAGLWDLYPERLADDAIAEAVARIRAAVTDLVDEVNARPVYTIMELLQGRAVEPAAVYLMGGPARVMQPLLAPALGKRVEVPDDFAVANAIGAALTRTTAELELFADTEKGVLFIPTLGVERKTGRGFDLERAKADARDALLEHLAGLGVTGGEAAVEVVEASSFNMVGDYGTVGRNIRVKCQVRPGIMGEQGSGGRNTCGCKPCADEAGA</sequence>
<dbReference type="InterPro" id="IPR045079">
    <property type="entry name" value="Oxoprolinase-like"/>
</dbReference>
<dbReference type="GO" id="GO:0005829">
    <property type="term" value="C:cytosol"/>
    <property type="evidence" value="ECO:0007669"/>
    <property type="project" value="TreeGrafter"/>
</dbReference>